<gene>
    <name evidence="12" type="ORF">KUF71_012643</name>
</gene>
<evidence type="ECO:0000256" key="7">
    <source>
        <dbReference type="ARBA" id="ARBA00023212"/>
    </source>
</evidence>
<feature type="compositionally biased region" description="Basic and acidic residues" evidence="11">
    <location>
        <begin position="145"/>
        <end position="156"/>
    </location>
</feature>
<evidence type="ECO:0000313" key="13">
    <source>
        <dbReference type="Proteomes" id="UP001219518"/>
    </source>
</evidence>
<dbReference type="PANTHER" id="PTHR14517:SF6">
    <property type="entry name" value="RE41410P"/>
    <property type="match status" value="1"/>
</dbReference>
<evidence type="ECO:0000256" key="4">
    <source>
        <dbReference type="ARBA" id="ARBA00022846"/>
    </source>
</evidence>
<comment type="caution">
    <text evidence="12">The sequence shown here is derived from an EMBL/GenBank/DDBJ whole genome shotgun (WGS) entry which is preliminary data.</text>
</comment>
<feature type="region of interest" description="Disordered" evidence="11">
    <location>
        <begin position="132"/>
        <end position="156"/>
    </location>
</feature>
<keyword evidence="13" id="KW-1185">Reference proteome</keyword>
<evidence type="ECO:0000313" key="12">
    <source>
        <dbReference type="EMBL" id="KAK3932466.1"/>
    </source>
</evidence>
<evidence type="ECO:0000256" key="8">
    <source>
        <dbReference type="ARBA" id="ARBA00023273"/>
    </source>
</evidence>
<feature type="coiled-coil region" evidence="10">
    <location>
        <begin position="10"/>
        <end position="104"/>
    </location>
</feature>
<evidence type="ECO:0000256" key="2">
    <source>
        <dbReference type="ARBA" id="ARBA00006875"/>
    </source>
</evidence>
<keyword evidence="8" id="KW-0966">Cell projection</keyword>
<dbReference type="Pfam" id="PF05914">
    <property type="entry name" value="RIB43A"/>
    <property type="match status" value="1"/>
</dbReference>
<organism evidence="12 13">
    <name type="scientific">Frankliniella fusca</name>
    <dbReference type="NCBI Taxonomy" id="407009"/>
    <lineage>
        <taxon>Eukaryota</taxon>
        <taxon>Metazoa</taxon>
        <taxon>Ecdysozoa</taxon>
        <taxon>Arthropoda</taxon>
        <taxon>Hexapoda</taxon>
        <taxon>Insecta</taxon>
        <taxon>Pterygota</taxon>
        <taxon>Neoptera</taxon>
        <taxon>Paraneoptera</taxon>
        <taxon>Thysanoptera</taxon>
        <taxon>Terebrantia</taxon>
        <taxon>Thripoidea</taxon>
        <taxon>Thripidae</taxon>
        <taxon>Frankliniella</taxon>
    </lineage>
</organism>
<protein>
    <submittedName>
        <fullName evidence="12">RIB43A-like with coiled-coils protein 2</fullName>
    </submittedName>
</protein>
<reference evidence="12" key="1">
    <citation type="submission" date="2021-07" db="EMBL/GenBank/DDBJ databases">
        <authorList>
            <person name="Catto M.A."/>
            <person name="Jacobson A."/>
            <person name="Kennedy G."/>
            <person name="Labadie P."/>
            <person name="Hunt B.G."/>
            <person name="Srinivasan R."/>
        </authorList>
    </citation>
    <scope>NUCLEOTIDE SEQUENCE</scope>
    <source>
        <strain evidence="12">PL_HMW_Pooled</strain>
        <tissue evidence="12">Head</tissue>
    </source>
</reference>
<dbReference type="AlphaFoldDB" id="A0AAE1LTW2"/>
<comment type="subcellular location">
    <subcellularLocation>
        <location evidence="1">Cytoplasm</location>
        <location evidence="1">Cytoskeleton</location>
        <location evidence="1">Flagellum axoneme</location>
    </subcellularLocation>
</comment>
<comment type="similarity">
    <text evidence="2">Belongs to the RIB43A family.</text>
</comment>
<evidence type="ECO:0000256" key="10">
    <source>
        <dbReference type="SAM" id="Coils"/>
    </source>
</evidence>
<evidence type="ECO:0000256" key="3">
    <source>
        <dbReference type="ARBA" id="ARBA00022490"/>
    </source>
</evidence>
<name>A0AAE1LTW2_9NEOP</name>
<dbReference type="Proteomes" id="UP001219518">
    <property type="component" value="Unassembled WGS sequence"/>
</dbReference>
<feature type="coiled-coil region" evidence="10">
    <location>
        <begin position="167"/>
        <end position="251"/>
    </location>
</feature>
<evidence type="ECO:0000256" key="11">
    <source>
        <dbReference type="SAM" id="MobiDB-lite"/>
    </source>
</evidence>
<dbReference type="InterPro" id="IPR008805">
    <property type="entry name" value="RIB43A"/>
</dbReference>
<evidence type="ECO:0000256" key="9">
    <source>
        <dbReference type="ARBA" id="ARBA00046435"/>
    </source>
</evidence>
<keyword evidence="7" id="KW-0206">Cytoskeleton</keyword>
<keyword evidence="3" id="KW-0963">Cytoplasm</keyword>
<comment type="subunit">
    <text evidence="9">Microtubule inner protein component of sperm flagellar doublet microtubules.</text>
</comment>
<keyword evidence="4" id="KW-0282">Flagellum</keyword>
<accession>A0AAE1LTW2</accession>
<keyword evidence="5 10" id="KW-0175">Coiled coil</keyword>
<evidence type="ECO:0000256" key="5">
    <source>
        <dbReference type="ARBA" id="ARBA00023054"/>
    </source>
</evidence>
<dbReference type="PANTHER" id="PTHR14517">
    <property type="entry name" value="RIB43A-RELATED"/>
    <property type="match status" value="1"/>
</dbReference>
<sequence length="382" mass="45919">MLNFQIIPTKQDLREAAAIERRRRNEEQRKCRIFNVRNRVIGVDVNALDDQIKEKQRIAEDERRRQLAFDQQRVRDDQLAIISERQIQEEKKKLNQEINTFRQYYQRPEDRREFDIYDPDSLKKEIPVRIQDDDPRCGVSSAQKFEGEDLAKPERRRLQTEQQRQWLLQQMRERRRAEEERRRAEDAYQAAMVARDMRACQLDRIEQDCRRRLQQTTEEYNRALASEQEALRRMEAQRDAEDAQAEQYNHLTSDMLTENPDCAVSALGAPHVVTTAYRGMSDEERAAIRREQLRQAEAKRVQEEAERRRQAEWDELAVNISKAMELKQRELDRRQRDINRRVMEDNVRLEEEQKAQREYFEKVVDTNVPTPTFFEMFGTSSR</sequence>
<evidence type="ECO:0000256" key="1">
    <source>
        <dbReference type="ARBA" id="ARBA00004611"/>
    </source>
</evidence>
<reference evidence="12" key="2">
    <citation type="journal article" date="2023" name="BMC Genomics">
        <title>Pest status, molecular evolution, and epigenetic factors derived from the genome assembly of Frankliniella fusca, a thysanopteran phytovirus vector.</title>
        <authorList>
            <person name="Catto M.A."/>
            <person name="Labadie P.E."/>
            <person name="Jacobson A.L."/>
            <person name="Kennedy G.G."/>
            <person name="Srinivasan R."/>
            <person name="Hunt B.G."/>
        </authorList>
    </citation>
    <scope>NUCLEOTIDE SEQUENCE</scope>
    <source>
        <strain evidence="12">PL_HMW_Pooled</strain>
    </source>
</reference>
<dbReference type="EMBL" id="JAHWGI010001436">
    <property type="protein sequence ID" value="KAK3932466.1"/>
    <property type="molecule type" value="Genomic_DNA"/>
</dbReference>
<proteinExistence type="inferred from homology"/>
<evidence type="ECO:0000256" key="6">
    <source>
        <dbReference type="ARBA" id="ARBA00023069"/>
    </source>
</evidence>
<keyword evidence="6" id="KW-0969">Cilium</keyword>